<accession>A0AAD6VQ18</accession>
<feature type="domain" description="Rhodanese" evidence="9">
    <location>
        <begin position="321"/>
        <end position="436"/>
    </location>
</feature>
<keyword evidence="2" id="KW-0949">S-adenosyl-L-methionine</keyword>
<dbReference type="PANTHER" id="PTHR43675">
    <property type="entry name" value="ARSENITE METHYLTRANSFERASE"/>
    <property type="match status" value="1"/>
</dbReference>
<sequence>MAKYTDEFLVERVNQAYSSIAKAGAAPTYASEVAQSFGYTREQLESIPKDSHMGLGCGNPTVTATLKPGETVLDLGSGGGIDIFLAASKVGLEGKAIGLDMSADMIKRARANAAGRGLFPPNVCFVQCSLTDTLPIESNSIDCVLSNCVINLLPQSGKNHIFKEIYRVLKPGGRLVLDDILAKGELPSLIRDNVKHYISCIGGAIQMHEYNELMKSAGLKDSVFVDSLADLNIYLTAADAGPAPAACCGSCPTNTEAAVESADIDLNEWAASYQIYAMKPNNPGEPICATSLARWWDAFPAVEATEISRITPAELAAMIRDNARVSVIDVRAGDYAHGHVKGSHHFPAQTFYNQLATFHKQFAGAGPSSFIAAAARGARLAAPDGTAIIVGPSLQMSNTSSRYQDFLAANDIPGPQVLILDGGFHRWANEFHGEVESDVNAHE</sequence>
<dbReference type="PANTHER" id="PTHR43675:SF8">
    <property type="entry name" value="ARSENITE METHYLTRANSFERASE"/>
    <property type="match status" value="1"/>
</dbReference>
<keyword evidence="1" id="KW-0808">Transferase</keyword>
<dbReference type="PROSITE" id="PS50206">
    <property type="entry name" value="RHODANESE_3"/>
    <property type="match status" value="1"/>
</dbReference>
<evidence type="ECO:0000259" key="9">
    <source>
        <dbReference type="PROSITE" id="PS50206"/>
    </source>
</evidence>
<protein>
    <recommendedName>
        <fullName evidence="5">Arsenite methyltransferase</fullName>
        <ecNumber evidence="4">2.1.1.137</ecNumber>
    </recommendedName>
</protein>
<dbReference type="Pfam" id="PF13847">
    <property type="entry name" value="Methyltransf_31"/>
    <property type="match status" value="1"/>
</dbReference>
<dbReference type="Gene3D" id="3.40.250.10">
    <property type="entry name" value="Rhodanese-like domain"/>
    <property type="match status" value="1"/>
</dbReference>
<evidence type="ECO:0000313" key="11">
    <source>
        <dbReference type="Proteomes" id="UP001219525"/>
    </source>
</evidence>
<dbReference type="AlphaFoldDB" id="A0AAD6VQ18"/>
<dbReference type="CDD" id="cd02440">
    <property type="entry name" value="AdoMet_MTases"/>
    <property type="match status" value="1"/>
</dbReference>
<evidence type="ECO:0000256" key="1">
    <source>
        <dbReference type="ARBA" id="ARBA00022679"/>
    </source>
</evidence>
<keyword evidence="10" id="KW-0489">Methyltransferase</keyword>
<comment type="catalytic activity">
    <reaction evidence="7">
        <text>arsenic triglutathione + 2 [thioredoxin]-dithiol + 2 S-adenosyl-L-methionine + H2O = dimethylarsinous acid + 2 [thioredoxin]-disulfide + 3 glutathione + 2 S-adenosyl-L-homocysteine + 2 H(+)</text>
        <dbReference type="Rhea" id="RHEA:69464"/>
        <dbReference type="Rhea" id="RHEA-COMP:10698"/>
        <dbReference type="Rhea" id="RHEA-COMP:10700"/>
        <dbReference type="ChEBI" id="CHEBI:15377"/>
        <dbReference type="ChEBI" id="CHEBI:15378"/>
        <dbReference type="ChEBI" id="CHEBI:23808"/>
        <dbReference type="ChEBI" id="CHEBI:29950"/>
        <dbReference type="ChEBI" id="CHEBI:50058"/>
        <dbReference type="ChEBI" id="CHEBI:57856"/>
        <dbReference type="ChEBI" id="CHEBI:57925"/>
        <dbReference type="ChEBI" id="CHEBI:59789"/>
        <dbReference type="ChEBI" id="CHEBI:183640"/>
        <dbReference type="EC" id="2.1.1.137"/>
    </reaction>
</comment>
<evidence type="ECO:0000256" key="6">
    <source>
        <dbReference type="ARBA" id="ARBA00047941"/>
    </source>
</evidence>
<evidence type="ECO:0000256" key="2">
    <source>
        <dbReference type="ARBA" id="ARBA00022691"/>
    </source>
</evidence>
<keyword evidence="11" id="KW-1185">Reference proteome</keyword>
<dbReference type="InterPro" id="IPR026669">
    <property type="entry name" value="Arsenite_MeTrfase-like"/>
</dbReference>
<dbReference type="InterPro" id="IPR029063">
    <property type="entry name" value="SAM-dependent_MTases_sf"/>
</dbReference>
<dbReference type="Proteomes" id="UP001219525">
    <property type="component" value="Unassembled WGS sequence"/>
</dbReference>
<dbReference type="InterPro" id="IPR001763">
    <property type="entry name" value="Rhodanese-like_dom"/>
</dbReference>
<dbReference type="GO" id="GO:0032259">
    <property type="term" value="P:methylation"/>
    <property type="evidence" value="ECO:0007669"/>
    <property type="project" value="UniProtKB-KW"/>
</dbReference>
<dbReference type="Gene3D" id="3.40.50.150">
    <property type="entry name" value="Vaccinia Virus protein VP39"/>
    <property type="match status" value="1"/>
</dbReference>
<comment type="caution">
    <text evidence="10">The sequence shown here is derived from an EMBL/GenBank/DDBJ whole genome shotgun (WGS) entry which is preliminary data.</text>
</comment>
<dbReference type="InterPro" id="IPR025714">
    <property type="entry name" value="Methyltranfer_dom"/>
</dbReference>
<evidence type="ECO:0000256" key="5">
    <source>
        <dbReference type="ARBA" id="ARBA00034545"/>
    </source>
</evidence>
<comment type="catalytic activity">
    <reaction evidence="6">
        <text>arsenic triglutathione + [thioredoxin]-dithiol + S-adenosyl-L-methionine + 2 H2O = methylarsonous acid + [thioredoxin]-disulfide + 3 glutathione + S-adenosyl-L-homocysteine + H(+)</text>
        <dbReference type="Rhea" id="RHEA:69460"/>
        <dbReference type="Rhea" id="RHEA-COMP:10698"/>
        <dbReference type="Rhea" id="RHEA-COMP:10700"/>
        <dbReference type="ChEBI" id="CHEBI:15377"/>
        <dbReference type="ChEBI" id="CHEBI:15378"/>
        <dbReference type="ChEBI" id="CHEBI:17826"/>
        <dbReference type="ChEBI" id="CHEBI:29950"/>
        <dbReference type="ChEBI" id="CHEBI:50058"/>
        <dbReference type="ChEBI" id="CHEBI:57856"/>
        <dbReference type="ChEBI" id="CHEBI:57925"/>
        <dbReference type="ChEBI" id="CHEBI:59789"/>
        <dbReference type="ChEBI" id="CHEBI:183640"/>
        <dbReference type="EC" id="2.1.1.137"/>
    </reaction>
</comment>
<gene>
    <name evidence="10" type="ORF">GGX14DRAFT_695736</name>
</gene>
<name>A0AAD6VQ18_9AGAR</name>
<comment type="similarity">
    <text evidence="3">Belongs to the methyltransferase superfamily. Arsenite methyltransferase family.</text>
</comment>
<dbReference type="SUPFAM" id="SSF53335">
    <property type="entry name" value="S-adenosyl-L-methionine-dependent methyltransferases"/>
    <property type="match status" value="1"/>
</dbReference>
<dbReference type="Pfam" id="PF00581">
    <property type="entry name" value="Rhodanese"/>
    <property type="match status" value="1"/>
</dbReference>
<dbReference type="GO" id="GO:0030791">
    <property type="term" value="F:arsenite methyltransferase activity"/>
    <property type="evidence" value="ECO:0007669"/>
    <property type="project" value="UniProtKB-EC"/>
</dbReference>
<dbReference type="EC" id="2.1.1.137" evidence="4"/>
<evidence type="ECO:0000256" key="8">
    <source>
        <dbReference type="ARBA" id="ARBA00048428"/>
    </source>
</evidence>
<comment type="catalytic activity">
    <reaction evidence="8">
        <text>arsenic triglutathione + 3 [thioredoxin]-dithiol + 3 S-adenosyl-L-methionine = trimethylarsine + 3 [thioredoxin]-disulfide + 3 glutathione + 3 S-adenosyl-L-homocysteine + 3 H(+)</text>
        <dbReference type="Rhea" id="RHEA:69432"/>
        <dbReference type="Rhea" id="RHEA-COMP:10698"/>
        <dbReference type="Rhea" id="RHEA-COMP:10700"/>
        <dbReference type="ChEBI" id="CHEBI:15378"/>
        <dbReference type="ChEBI" id="CHEBI:27130"/>
        <dbReference type="ChEBI" id="CHEBI:29950"/>
        <dbReference type="ChEBI" id="CHEBI:50058"/>
        <dbReference type="ChEBI" id="CHEBI:57856"/>
        <dbReference type="ChEBI" id="CHEBI:57925"/>
        <dbReference type="ChEBI" id="CHEBI:59789"/>
        <dbReference type="ChEBI" id="CHEBI:183640"/>
        <dbReference type="EC" id="2.1.1.137"/>
    </reaction>
</comment>
<evidence type="ECO:0000256" key="4">
    <source>
        <dbReference type="ARBA" id="ARBA00034521"/>
    </source>
</evidence>
<dbReference type="SMART" id="SM00450">
    <property type="entry name" value="RHOD"/>
    <property type="match status" value="1"/>
</dbReference>
<dbReference type="InterPro" id="IPR036873">
    <property type="entry name" value="Rhodanese-like_dom_sf"/>
</dbReference>
<organism evidence="10 11">
    <name type="scientific">Mycena pura</name>
    <dbReference type="NCBI Taxonomy" id="153505"/>
    <lineage>
        <taxon>Eukaryota</taxon>
        <taxon>Fungi</taxon>
        <taxon>Dikarya</taxon>
        <taxon>Basidiomycota</taxon>
        <taxon>Agaricomycotina</taxon>
        <taxon>Agaricomycetes</taxon>
        <taxon>Agaricomycetidae</taxon>
        <taxon>Agaricales</taxon>
        <taxon>Marasmiineae</taxon>
        <taxon>Mycenaceae</taxon>
        <taxon>Mycena</taxon>
    </lineage>
</organism>
<evidence type="ECO:0000256" key="7">
    <source>
        <dbReference type="ARBA" id="ARBA00047943"/>
    </source>
</evidence>
<evidence type="ECO:0000256" key="3">
    <source>
        <dbReference type="ARBA" id="ARBA00034487"/>
    </source>
</evidence>
<reference evidence="10" key="1">
    <citation type="submission" date="2023-03" db="EMBL/GenBank/DDBJ databases">
        <title>Massive genome expansion in bonnet fungi (Mycena s.s.) driven by repeated elements and novel gene families across ecological guilds.</title>
        <authorList>
            <consortium name="Lawrence Berkeley National Laboratory"/>
            <person name="Harder C.B."/>
            <person name="Miyauchi S."/>
            <person name="Viragh M."/>
            <person name="Kuo A."/>
            <person name="Thoen E."/>
            <person name="Andreopoulos B."/>
            <person name="Lu D."/>
            <person name="Skrede I."/>
            <person name="Drula E."/>
            <person name="Henrissat B."/>
            <person name="Morin E."/>
            <person name="Kohler A."/>
            <person name="Barry K."/>
            <person name="LaButti K."/>
            <person name="Morin E."/>
            <person name="Salamov A."/>
            <person name="Lipzen A."/>
            <person name="Mereny Z."/>
            <person name="Hegedus B."/>
            <person name="Baldrian P."/>
            <person name="Stursova M."/>
            <person name="Weitz H."/>
            <person name="Taylor A."/>
            <person name="Grigoriev I.V."/>
            <person name="Nagy L.G."/>
            <person name="Martin F."/>
            <person name="Kauserud H."/>
        </authorList>
    </citation>
    <scope>NUCLEOTIDE SEQUENCE</scope>
    <source>
        <strain evidence="10">9144</strain>
    </source>
</reference>
<dbReference type="EMBL" id="JARJCW010000012">
    <property type="protein sequence ID" value="KAJ7218647.1"/>
    <property type="molecule type" value="Genomic_DNA"/>
</dbReference>
<evidence type="ECO:0000313" key="10">
    <source>
        <dbReference type="EMBL" id="KAJ7218647.1"/>
    </source>
</evidence>
<dbReference type="SUPFAM" id="SSF52821">
    <property type="entry name" value="Rhodanese/Cell cycle control phosphatase"/>
    <property type="match status" value="1"/>
</dbReference>
<proteinExistence type="inferred from homology"/>